<dbReference type="Proteomes" id="UP000627369">
    <property type="component" value="Unassembled WGS sequence"/>
</dbReference>
<evidence type="ECO:0000256" key="6">
    <source>
        <dbReference type="RuleBase" id="RU361187"/>
    </source>
</evidence>
<evidence type="ECO:0000256" key="4">
    <source>
        <dbReference type="ARBA" id="ARBA00023295"/>
    </source>
</evidence>
<dbReference type="SUPFAM" id="SSF75005">
    <property type="entry name" value="Arabinanase/levansucrase/invertase"/>
    <property type="match status" value="1"/>
</dbReference>
<feature type="site" description="Important for catalytic activity, responsible for pKa modulation of the active site Glu and correct orientation of both the proton donor and substrate" evidence="5">
    <location>
        <position position="170"/>
    </location>
</feature>
<reference evidence="9" key="1">
    <citation type="journal article" date="2014" name="Int. J. Syst. Evol. Microbiol.">
        <title>Complete genome sequence of Corynebacterium casei LMG S-19264T (=DSM 44701T), isolated from a smear-ripened cheese.</title>
        <authorList>
            <consortium name="US DOE Joint Genome Institute (JGI-PGF)"/>
            <person name="Walter F."/>
            <person name="Albersmeier A."/>
            <person name="Kalinowski J."/>
            <person name="Ruckert C."/>
        </authorList>
    </citation>
    <scope>NUCLEOTIDE SEQUENCE</scope>
    <source>
        <strain evidence="9">CGMCC 4.7398</strain>
    </source>
</reference>
<dbReference type="CDD" id="cd18820">
    <property type="entry name" value="GH43_LbAraf43-like"/>
    <property type="match status" value="1"/>
</dbReference>
<dbReference type="GO" id="GO:0005975">
    <property type="term" value="P:carbohydrate metabolic process"/>
    <property type="evidence" value="ECO:0007669"/>
    <property type="project" value="InterPro"/>
</dbReference>
<evidence type="ECO:0000256" key="7">
    <source>
        <dbReference type="SAM" id="SignalP"/>
    </source>
</evidence>
<keyword evidence="2 7" id="KW-0732">Signal</keyword>
<dbReference type="GO" id="GO:0004553">
    <property type="term" value="F:hydrolase activity, hydrolyzing O-glycosyl compounds"/>
    <property type="evidence" value="ECO:0007669"/>
    <property type="project" value="InterPro"/>
</dbReference>
<evidence type="ECO:0000313" key="10">
    <source>
        <dbReference type="Proteomes" id="UP000627369"/>
    </source>
</evidence>
<dbReference type="InterPro" id="IPR006710">
    <property type="entry name" value="Glyco_hydro_43"/>
</dbReference>
<keyword evidence="3 6" id="KW-0378">Hydrolase</keyword>
<reference evidence="9" key="2">
    <citation type="submission" date="2020-09" db="EMBL/GenBank/DDBJ databases">
        <authorList>
            <person name="Sun Q."/>
            <person name="Zhou Y."/>
        </authorList>
    </citation>
    <scope>NUCLEOTIDE SEQUENCE</scope>
    <source>
        <strain evidence="9">CGMCC 4.7398</strain>
    </source>
</reference>
<dbReference type="RefSeq" id="WP_189668156.1">
    <property type="nucleotide sequence ID" value="NZ_BNAS01000001.1"/>
</dbReference>
<dbReference type="CDD" id="cd00161">
    <property type="entry name" value="beta-trefoil_Ricin-like"/>
    <property type="match status" value="1"/>
</dbReference>
<evidence type="ECO:0000313" key="9">
    <source>
        <dbReference type="EMBL" id="GHH67988.1"/>
    </source>
</evidence>
<name>A0A919FMB3_9MICO</name>
<evidence type="ECO:0000256" key="1">
    <source>
        <dbReference type="ARBA" id="ARBA00009865"/>
    </source>
</evidence>
<dbReference type="PROSITE" id="PS50231">
    <property type="entry name" value="RICIN_B_LECTIN"/>
    <property type="match status" value="1"/>
</dbReference>
<feature type="domain" description="Ricin B lectin" evidence="8">
    <location>
        <begin position="361"/>
        <end position="497"/>
    </location>
</feature>
<accession>A0A919FMB3</accession>
<evidence type="ECO:0000259" key="8">
    <source>
        <dbReference type="SMART" id="SM00458"/>
    </source>
</evidence>
<dbReference type="PANTHER" id="PTHR43817">
    <property type="entry name" value="GLYCOSYL HYDROLASE"/>
    <property type="match status" value="1"/>
</dbReference>
<evidence type="ECO:0000256" key="5">
    <source>
        <dbReference type="PIRSR" id="PIRSR606710-2"/>
    </source>
</evidence>
<dbReference type="Pfam" id="PF04616">
    <property type="entry name" value="Glyco_hydro_43"/>
    <property type="match status" value="1"/>
</dbReference>
<keyword evidence="4 6" id="KW-0326">Glycosidase</keyword>
<protein>
    <recommendedName>
        <fullName evidence="8">Ricin B lectin domain-containing protein</fullName>
    </recommendedName>
</protein>
<evidence type="ECO:0000256" key="3">
    <source>
        <dbReference type="ARBA" id="ARBA00022801"/>
    </source>
</evidence>
<sequence>MYPARTLSKPRWFMALLTLALVLTMTTFSPPTARAVTGTDVTNPLVNSPISADPWLGVHDGRYYYAATTWNSTVVMRSSSTLEGLGAAPEQVVFRLTAPSGCCTMWAPELVQLNGPNGLRWYLYYSAEPSSSAGGARQTHVLESAGNDPMGPYTYKGVLGLMPNGGWAIDGSVLKLNGSNYFMFSAFAADGLQSNFIAPMSNPWTVSAHGTRISSPTLAWETQEGAVNEGPTALQRDGKTFITYSASACWGPNYKIGMLEYTGTNPLSQSSWTKHSQPIFQRSDANGVYGPAHHTFFKSPDGKETWIAYHANSSASDGCGTTRRTRVQKISWNSNGTPNLGVPVALSTVLPGPSGEDGATNGQSIKNRHSGLCLDDFEWGTVPGAEVRQWTCNTYAVQDWYLDYYGEGYYQIKNRYSGLCLDDYEWGTEPGAEVRQWTCNTATVQQWQIADAGNGQSTIKNRYSGLCLDNFNLGTQPGAEVRLWTCNGNNAQQWAIS</sequence>
<evidence type="ECO:0000256" key="2">
    <source>
        <dbReference type="ARBA" id="ARBA00022729"/>
    </source>
</evidence>
<dbReference type="InterPro" id="IPR035992">
    <property type="entry name" value="Ricin_B-like_lectins"/>
</dbReference>
<keyword evidence="10" id="KW-1185">Reference proteome</keyword>
<feature type="signal peptide" evidence="7">
    <location>
        <begin position="1"/>
        <end position="35"/>
    </location>
</feature>
<dbReference type="EMBL" id="BNAS01000001">
    <property type="protein sequence ID" value="GHH67988.1"/>
    <property type="molecule type" value="Genomic_DNA"/>
</dbReference>
<organism evidence="9 10">
    <name type="scientific">Promicromonospora soli</name>
    <dbReference type="NCBI Taxonomy" id="2035533"/>
    <lineage>
        <taxon>Bacteria</taxon>
        <taxon>Bacillati</taxon>
        <taxon>Actinomycetota</taxon>
        <taxon>Actinomycetes</taxon>
        <taxon>Micrococcales</taxon>
        <taxon>Promicromonosporaceae</taxon>
        <taxon>Promicromonospora</taxon>
    </lineage>
</organism>
<proteinExistence type="inferred from homology"/>
<dbReference type="InterPro" id="IPR023296">
    <property type="entry name" value="Glyco_hydro_beta-prop_sf"/>
</dbReference>
<dbReference type="PANTHER" id="PTHR43817:SF1">
    <property type="entry name" value="HYDROLASE, FAMILY 43, PUTATIVE (AFU_ORTHOLOGUE AFUA_3G01660)-RELATED"/>
    <property type="match status" value="1"/>
</dbReference>
<dbReference type="Gene3D" id="2.80.10.50">
    <property type="match status" value="1"/>
</dbReference>
<gene>
    <name evidence="9" type="ORF">GCM10017772_10650</name>
</gene>
<dbReference type="SMART" id="SM00458">
    <property type="entry name" value="RICIN"/>
    <property type="match status" value="1"/>
</dbReference>
<dbReference type="AlphaFoldDB" id="A0A919FMB3"/>
<comment type="caution">
    <text evidence="9">The sequence shown here is derived from an EMBL/GenBank/DDBJ whole genome shotgun (WGS) entry which is preliminary data.</text>
</comment>
<dbReference type="Gene3D" id="2.115.10.20">
    <property type="entry name" value="Glycosyl hydrolase domain, family 43"/>
    <property type="match status" value="1"/>
</dbReference>
<feature type="chain" id="PRO_5037295134" description="Ricin B lectin domain-containing protein" evidence="7">
    <location>
        <begin position="36"/>
        <end position="497"/>
    </location>
</feature>
<dbReference type="InterPro" id="IPR000772">
    <property type="entry name" value="Ricin_B_lectin"/>
</dbReference>
<dbReference type="SUPFAM" id="SSF50370">
    <property type="entry name" value="Ricin B-like lectins"/>
    <property type="match status" value="1"/>
</dbReference>
<dbReference type="Pfam" id="PF00652">
    <property type="entry name" value="Ricin_B_lectin"/>
    <property type="match status" value="1"/>
</dbReference>
<comment type="similarity">
    <text evidence="1 6">Belongs to the glycosyl hydrolase 43 family.</text>
</comment>